<keyword evidence="3" id="KW-1185">Reference proteome</keyword>
<dbReference type="GO" id="GO:0004523">
    <property type="term" value="F:RNA-DNA hybrid ribonuclease activity"/>
    <property type="evidence" value="ECO:0007669"/>
    <property type="project" value="InterPro"/>
</dbReference>
<dbReference type="AlphaFoldDB" id="A0A2P6S9Q2"/>
<evidence type="ECO:0000313" key="3">
    <source>
        <dbReference type="Proteomes" id="UP000238479"/>
    </source>
</evidence>
<reference evidence="2 3" key="1">
    <citation type="journal article" date="2018" name="Nat. Genet.">
        <title>The Rosa genome provides new insights in the design of modern roses.</title>
        <authorList>
            <person name="Bendahmane M."/>
        </authorList>
    </citation>
    <scope>NUCLEOTIDE SEQUENCE [LARGE SCALE GENOMIC DNA]</scope>
    <source>
        <strain evidence="3">cv. Old Blush</strain>
    </source>
</reference>
<dbReference type="Gramene" id="PRQ55379">
    <property type="protein sequence ID" value="PRQ55379"/>
    <property type="gene ID" value="RchiOBHm_Chr1g0323941"/>
</dbReference>
<keyword evidence="2" id="KW-0378">Hydrolase</keyword>
<keyword evidence="2" id="KW-0547">Nucleotide-binding</keyword>
<gene>
    <name evidence="2" type="ORF">RchiOBHm_Chr1g0323941</name>
</gene>
<feature type="domain" description="RNase H type-1" evidence="1">
    <location>
        <begin position="10"/>
        <end position="70"/>
    </location>
</feature>
<dbReference type="GO" id="GO:0003676">
    <property type="term" value="F:nucleic acid binding"/>
    <property type="evidence" value="ECO:0007669"/>
    <property type="project" value="InterPro"/>
</dbReference>
<dbReference type="InterPro" id="IPR002156">
    <property type="entry name" value="RNaseH_domain"/>
</dbReference>
<proteinExistence type="predicted"/>
<dbReference type="GO" id="GO:0003724">
    <property type="term" value="F:RNA helicase activity"/>
    <property type="evidence" value="ECO:0007669"/>
    <property type="project" value="UniProtKB-EC"/>
</dbReference>
<sequence>MEHVIQGVYGIGVVFRDEHRGLKGAIAIPQVKNLSLRSIEALALLHGLQFAIHVGFKNLEIKGKVKDVTRVQTLLFSATLPSWGQNKVP</sequence>
<comment type="caution">
    <text evidence="2">The sequence shown here is derived from an EMBL/GenBank/DDBJ whole genome shotgun (WGS) entry which is preliminary data.</text>
</comment>
<dbReference type="Proteomes" id="UP000238479">
    <property type="component" value="Chromosome 1"/>
</dbReference>
<name>A0A2P6S9Q2_ROSCH</name>
<protein>
    <submittedName>
        <fullName evidence="2">Putative RNA helicase</fullName>
        <ecNumber evidence="2">3.6.4.13</ecNumber>
    </submittedName>
</protein>
<dbReference type="EMBL" id="PDCK01000039">
    <property type="protein sequence ID" value="PRQ55379.1"/>
    <property type="molecule type" value="Genomic_DNA"/>
</dbReference>
<evidence type="ECO:0000259" key="1">
    <source>
        <dbReference type="Pfam" id="PF13456"/>
    </source>
</evidence>
<keyword evidence="2" id="KW-0347">Helicase</keyword>
<evidence type="ECO:0000313" key="2">
    <source>
        <dbReference type="EMBL" id="PRQ55379.1"/>
    </source>
</evidence>
<dbReference type="Pfam" id="PF13456">
    <property type="entry name" value="RVT_3"/>
    <property type="match status" value="1"/>
</dbReference>
<keyword evidence="2" id="KW-0067">ATP-binding</keyword>
<dbReference type="EC" id="3.6.4.13" evidence="2"/>
<accession>A0A2P6S9Q2</accession>
<organism evidence="2 3">
    <name type="scientific">Rosa chinensis</name>
    <name type="common">China rose</name>
    <dbReference type="NCBI Taxonomy" id="74649"/>
    <lineage>
        <taxon>Eukaryota</taxon>
        <taxon>Viridiplantae</taxon>
        <taxon>Streptophyta</taxon>
        <taxon>Embryophyta</taxon>
        <taxon>Tracheophyta</taxon>
        <taxon>Spermatophyta</taxon>
        <taxon>Magnoliopsida</taxon>
        <taxon>eudicotyledons</taxon>
        <taxon>Gunneridae</taxon>
        <taxon>Pentapetalae</taxon>
        <taxon>rosids</taxon>
        <taxon>fabids</taxon>
        <taxon>Rosales</taxon>
        <taxon>Rosaceae</taxon>
        <taxon>Rosoideae</taxon>
        <taxon>Rosoideae incertae sedis</taxon>
        <taxon>Rosa</taxon>
    </lineage>
</organism>